<sequence length="206" mass="22885">MSMLREWSSFEDSKVLTEYRDNGVGGKDCYLRGIAIQADKRNHNERVYPLNEITKAVQNMQQRIASTGGIAVECDHPESLNINMDRVAGMITKVWMEGSNGMAEIKLFNTDHGKNIRAMIEGGLRPGVSSRGSGNVDYNGVVSDFEIVTIDIVAQPSAPDAYPMAVFESLNNKYGYGQTQKPVNESKSVSKNMDSEIYDFFKKLKG</sequence>
<dbReference type="OrthoDB" id="11000at10239"/>
<dbReference type="KEGG" id="vg:14012680"/>
<protein>
    <submittedName>
        <fullName evidence="1">Prohead core scaffolding protein and protease</fullName>
    </submittedName>
</protein>
<gene>
    <name evidence="1" type="ORF">RaK2_00092</name>
</gene>
<dbReference type="GeneID" id="14012680"/>
<dbReference type="Proteomes" id="UP000007524">
    <property type="component" value="Segment"/>
</dbReference>
<proteinExistence type="predicted"/>
<name>H6X3P9_9CAUD</name>
<dbReference type="GO" id="GO:0008233">
    <property type="term" value="F:peptidase activity"/>
    <property type="evidence" value="ECO:0007669"/>
    <property type="project" value="UniProtKB-KW"/>
</dbReference>
<dbReference type="Pfam" id="PF03420">
    <property type="entry name" value="Peptidase_S77"/>
    <property type="match status" value="1"/>
</dbReference>
<organism evidence="1 2">
    <name type="scientific">Klebsiella phage vB_KleM_RaK2</name>
    <dbReference type="NCBI Taxonomy" id="1147094"/>
    <lineage>
        <taxon>Viruses</taxon>
        <taxon>Duplodnaviria</taxon>
        <taxon>Heunggongvirae</taxon>
        <taxon>Uroviricota</taxon>
        <taxon>Caudoviricetes</taxon>
        <taxon>Alcyoneusvirus</taxon>
        <taxon>Alcyoneusvirus RaK2</taxon>
    </lineage>
</organism>
<keyword evidence="1" id="KW-0378">Hydrolase</keyword>
<evidence type="ECO:0000313" key="2">
    <source>
        <dbReference type="Proteomes" id="UP000007524"/>
    </source>
</evidence>
<accession>H6X3P9</accession>
<reference evidence="1 2" key="1">
    <citation type="journal article" date="2012" name="J. Virol.">
        <title>Genome of Klebsiella sp.-Infecting Bacteriophage vB_KleM_RaK2.</title>
        <authorList>
            <person name="Simoliunas E."/>
            <person name="Kaliniene L."/>
            <person name="Truncaite L."/>
            <person name="Klausa V."/>
            <person name="Zajanckauskaite A."/>
            <person name="Meskys R."/>
        </authorList>
    </citation>
    <scope>NUCLEOTIDE SEQUENCE [LARGE SCALE GENOMIC DNA]</scope>
</reference>
<dbReference type="GO" id="GO:0006508">
    <property type="term" value="P:proteolysis"/>
    <property type="evidence" value="ECO:0007669"/>
    <property type="project" value="UniProtKB-KW"/>
</dbReference>
<evidence type="ECO:0000313" key="1">
    <source>
        <dbReference type="EMBL" id="AFA44365.1"/>
    </source>
</evidence>
<dbReference type="InterPro" id="IPR005082">
    <property type="entry name" value="Peptidase_U9_T4_prohead"/>
</dbReference>
<dbReference type="RefSeq" id="YP_007007247.1">
    <property type="nucleotide sequence ID" value="NC_019526.1"/>
</dbReference>
<keyword evidence="1" id="KW-0645">Protease</keyword>
<keyword evidence="2" id="KW-1185">Reference proteome</keyword>
<dbReference type="EMBL" id="JQ513383">
    <property type="protein sequence ID" value="AFA44365.1"/>
    <property type="molecule type" value="Genomic_DNA"/>
</dbReference>